<evidence type="ECO:0000256" key="2">
    <source>
        <dbReference type="ARBA" id="ARBA00022801"/>
    </source>
</evidence>
<dbReference type="OrthoDB" id="408631at2759"/>
<feature type="domain" description="Carboxylesterase type B" evidence="4">
    <location>
        <begin position="46"/>
        <end position="520"/>
    </location>
</feature>
<evidence type="ECO:0000313" key="5">
    <source>
        <dbReference type="EMBL" id="POS68541.1"/>
    </source>
</evidence>
<gene>
    <name evidence="5" type="ORF">DHEL01_v213065</name>
</gene>
<keyword evidence="3" id="KW-0732">Signal</keyword>
<organism evidence="5 6">
    <name type="scientific">Diaporthe helianthi</name>
    <dbReference type="NCBI Taxonomy" id="158607"/>
    <lineage>
        <taxon>Eukaryota</taxon>
        <taxon>Fungi</taxon>
        <taxon>Dikarya</taxon>
        <taxon>Ascomycota</taxon>
        <taxon>Pezizomycotina</taxon>
        <taxon>Sordariomycetes</taxon>
        <taxon>Sordariomycetidae</taxon>
        <taxon>Diaporthales</taxon>
        <taxon>Diaporthaceae</taxon>
        <taxon>Diaporthe</taxon>
    </lineage>
</organism>
<dbReference type="InterPro" id="IPR019819">
    <property type="entry name" value="Carboxylesterase_B_CS"/>
</dbReference>
<comment type="similarity">
    <text evidence="1 3">Belongs to the type-B carboxylesterase/lipase family.</text>
</comment>
<dbReference type="InParanoid" id="A0A2P5HE65"/>
<sequence>MVRSPSSFSSASAALLLALLAGAPSPAQAVDPTVSLDYSTYIGTPQSGTGVTEWLGIRYAAPPLGDLRFARPQDPPVVSTPQPANRHGKFCIGTGKPSNATDTSEDCLFLDIYAPSNATATSRLPVFFFIQGGGFNENSNANYNGTGLVKASGNNIIVVTFNYRVGPYGFLTNKEELQLNNGLYDQRKALEWVHEYISQFGGDPGHVVLGGDSAGAASITLQLAAFGGRDDGLFHAAAAESVSFATVLTVDESQYQYDSLALRLGCTGDTKSTLACLRSKPVAELQDANYNMAYPGAEAAPRFMYNPVIDGEFIHELTYSAFEEGNFVRVPIIVGDDTNGGTSFAPKTTATLAQSNVWMRNQFPYITPAQFADINALYPNQNETACPSAGCYFRQLSDTYGEMRYMCPGIYITAAYVNHGVPQSWHYRWNVEDPAQMASGDGVPHTVELNAIFGPDNTRGNAPDSYYPNGTNAYAVPVVQAYWTSFIRSYDPNTYRLDGTAEWLPWDDGSQQRILFDTGGVTSMESVAGSELMKRCEYWFGIGVDIRQKRSSLS</sequence>
<dbReference type="EC" id="3.1.1.-" evidence="3"/>
<evidence type="ECO:0000256" key="3">
    <source>
        <dbReference type="RuleBase" id="RU361235"/>
    </source>
</evidence>
<dbReference type="Gene3D" id="3.40.50.1820">
    <property type="entry name" value="alpha/beta hydrolase"/>
    <property type="match status" value="1"/>
</dbReference>
<evidence type="ECO:0000313" key="6">
    <source>
        <dbReference type="Proteomes" id="UP000094444"/>
    </source>
</evidence>
<evidence type="ECO:0000256" key="1">
    <source>
        <dbReference type="ARBA" id="ARBA00005964"/>
    </source>
</evidence>
<feature type="signal peptide" evidence="3">
    <location>
        <begin position="1"/>
        <end position="29"/>
    </location>
</feature>
<dbReference type="InterPro" id="IPR050309">
    <property type="entry name" value="Type-B_Carboxylest/Lipase"/>
</dbReference>
<dbReference type="PROSITE" id="PS00941">
    <property type="entry name" value="CARBOXYLESTERASE_B_2"/>
    <property type="match status" value="1"/>
</dbReference>
<comment type="caution">
    <text evidence="5">The sequence shown here is derived from an EMBL/GenBank/DDBJ whole genome shotgun (WGS) entry which is preliminary data.</text>
</comment>
<proteinExistence type="inferred from homology"/>
<dbReference type="InterPro" id="IPR029058">
    <property type="entry name" value="AB_hydrolase_fold"/>
</dbReference>
<accession>A0A2P5HE65</accession>
<dbReference type="SUPFAM" id="SSF53474">
    <property type="entry name" value="alpha/beta-Hydrolases"/>
    <property type="match status" value="1"/>
</dbReference>
<dbReference type="InterPro" id="IPR002018">
    <property type="entry name" value="CarbesteraseB"/>
</dbReference>
<keyword evidence="2 3" id="KW-0378">Hydrolase</keyword>
<reference evidence="5" key="1">
    <citation type="submission" date="2017-09" db="EMBL/GenBank/DDBJ databases">
        <title>Polyketide synthases of a Diaporthe helianthi virulent isolate.</title>
        <authorList>
            <person name="Baroncelli R."/>
        </authorList>
    </citation>
    <scope>NUCLEOTIDE SEQUENCE [LARGE SCALE GENOMIC DNA]</scope>
    <source>
        <strain evidence="5">7/96</strain>
    </source>
</reference>
<feature type="chain" id="PRO_5015020422" description="Carboxylic ester hydrolase" evidence="3">
    <location>
        <begin position="30"/>
        <end position="554"/>
    </location>
</feature>
<protein>
    <recommendedName>
        <fullName evidence="3">Carboxylic ester hydrolase</fullName>
        <ecNumber evidence="3">3.1.1.-</ecNumber>
    </recommendedName>
</protein>
<dbReference type="GO" id="GO:0016787">
    <property type="term" value="F:hydrolase activity"/>
    <property type="evidence" value="ECO:0007669"/>
    <property type="project" value="UniProtKB-KW"/>
</dbReference>
<keyword evidence="6" id="KW-1185">Reference proteome</keyword>
<dbReference type="EMBL" id="MAVT02004239">
    <property type="protein sequence ID" value="POS68541.1"/>
    <property type="molecule type" value="Genomic_DNA"/>
</dbReference>
<dbReference type="Pfam" id="PF00135">
    <property type="entry name" value="COesterase"/>
    <property type="match status" value="1"/>
</dbReference>
<dbReference type="STRING" id="158607.A0A2P5HE65"/>
<dbReference type="PROSITE" id="PS00122">
    <property type="entry name" value="CARBOXYLESTERASE_B_1"/>
    <property type="match status" value="1"/>
</dbReference>
<dbReference type="Proteomes" id="UP000094444">
    <property type="component" value="Unassembled WGS sequence"/>
</dbReference>
<name>A0A2P5HE65_DIAHE</name>
<evidence type="ECO:0000259" key="4">
    <source>
        <dbReference type="Pfam" id="PF00135"/>
    </source>
</evidence>
<dbReference type="PANTHER" id="PTHR11559">
    <property type="entry name" value="CARBOXYLESTERASE"/>
    <property type="match status" value="1"/>
</dbReference>
<dbReference type="InterPro" id="IPR019826">
    <property type="entry name" value="Carboxylesterase_B_AS"/>
</dbReference>
<dbReference type="AlphaFoldDB" id="A0A2P5HE65"/>